<gene>
    <name evidence="1" type="ORF">LV84_00413</name>
</gene>
<reference evidence="1 2" key="1">
    <citation type="submission" date="2018-06" db="EMBL/GenBank/DDBJ databases">
        <title>Genomic Encyclopedia of Archaeal and Bacterial Type Strains, Phase II (KMG-II): from individual species to whole genera.</title>
        <authorList>
            <person name="Goeker M."/>
        </authorList>
    </citation>
    <scope>NUCLEOTIDE SEQUENCE [LARGE SCALE GENOMIC DNA]</scope>
    <source>
        <strain evidence="1 2">DSM 22686</strain>
    </source>
</reference>
<evidence type="ECO:0000313" key="2">
    <source>
        <dbReference type="Proteomes" id="UP000249115"/>
    </source>
</evidence>
<evidence type="ECO:0000313" key="1">
    <source>
        <dbReference type="EMBL" id="PZX60144.1"/>
    </source>
</evidence>
<comment type="caution">
    <text evidence="1">The sequence shown here is derived from an EMBL/GenBank/DDBJ whole genome shotgun (WGS) entry which is preliminary data.</text>
</comment>
<dbReference type="RefSeq" id="WP_111357094.1">
    <property type="nucleotide sequence ID" value="NZ_QKZU01000002.1"/>
</dbReference>
<protein>
    <submittedName>
        <fullName evidence="1">Uncharacterized protein</fullName>
    </submittedName>
</protein>
<accession>A0A2W7RIC8</accession>
<dbReference type="PROSITE" id="PS51257">
    <property type="entry name" value="PROKAR_LIPOPROTEIN"/>
    <property type="match status" value="1"/>
</dbReference>
<dbReference type="EMBL" id="QKZU01000002">
    <property type="protein sequence ID" value="PZX60144.1"/>
    <property type="molecule type" value="Genomic_DNA"/>
</dbReference>
<proteinExistence type="predicted"/>
<dbReference type="AlphaFoldDB" id="A0A2W7RIC8"/>
<dbReference type="Proteomes" id="UP000249115">
    <property type="component" value="Unassembled WGS sequence"/>
</dbReference>
<name>A0A2W7RIC8_9BACT</name>
<organism evidence="1 2">
    <name type="scientific">Algoriphagus ratkowskyi</name>
    <dbReference type="NCBI Taxonomy" id="57028"/>
    <lineage>
        <taxon>Bacteria</taxon>
        <taxon>Pseudomonadati</taxon>
        <taxon>Bacteroidota</taxon>
        <taxon>Cytophagia</taxon>
        <taxon>Cytophagales</taxon>
        <taxon>Cyclobacteriaceae</taxon>
        <taxon>Algoriphagus</taxon>
    </lineage>
</organism>
<sequence>MRIKGIFFFSAFLLTLGCTGDNKNRVAEILEISQPTDWILVIHPEGCKTCLDQLYQELSEFKTTRGAIVIVAKNNKIMRLNPLFEQSSVPVYLDEEKKLVQEGIVDLQDQILLFKADGVETFEILNYESLFNRIGNL</sequence>